<comment type="caution">
    <text evidence="7">The sequence shown here is derived from an EMBL/GenBank/DDBJ whole genome shotgun (WGS) entry which is preliminary data.</text>
</comment>
<dbReference type="Pfam" id="PF04616">
    <property type="entry name" value="Glyco_hydro_43"/>
    <property type="match status" value="1"/>
</dbReference>
<dbReference type="SUPFAM" id="SSF49785">
    <property type="entry name" value="Galactose-binding domain-like"/>
    <property type="match status" value="1"/>
</dbReference>
<dbReference type="AlphaFoldDB" id="A0A1E1LM86"/>
<dbReference type="InterPro" id="IPR006710">
    <property type="entry name" value="Glyco_hydro_43"/>
</dbReference>
<dbReference type="SUPFAM" id="SSF75005">
    <property type="entry name" value="Arabinanase/levansucrase/invertase"/>
    <property type="match status" value="1"/>
</dbReference>
<dbReference type="GO" id="GO:0004553">
    <property type="term" value="F:hydrolase activity, hydrolyzing O-glycosyl compounds"/>
    <property type="evidence" value="ECO:0007669"/>
    <property type="project" value="InterPro"/>
</dbReference>
<dbReference type="GO" id="GO:0030246">
    <property type="term" value="F:carbohydrate binding"/>
    <property type="evidence" value="ECO:0007669"/>
    <property type="project" value="InterPro"/>
</dbReference>
<sequence>MVGSSTFTVTIALLVGLVSASVQIIPGATITAKGKNQHIQAHGGGIIEVNNVFYLIGENKLNGSAFQSLNCYSSTDLVTWTFVNEVLSLQSSGDLGPNRVVERPHVLYNDQTKKYVMWMHIDSSNYGEAKAGWAVSDTVCGNYKYLGSVQPLGFQSRDLNVFKDTDGTGYLLTEDRVNGLRIDKLSADYLTVLSPVFLWPEKYSYEASALYKNGNMYFMFASDQSGWDPNDNIYCTSTSLTGPWSAWKNFATPGSKTYSSQTAAIVGINGVVMYMGDRWKKANLMASTYVWLPLTLSGTTAKMDNRVNWSLDIAAGTWAPGPAETTPEAESSTNILSGGTKSLDCSSCSGGKSVGYVGGSAGGSLTFTNVTSTVDTTSTLRIVYTNGDSTQRYANVVVNGVGNVVAFVPTAGGIPLTSTLTVALKKGVNTVKFEGVNGGYAPDIDRIMVPIL</sequence>
<keyword evidence="3 4" id="KW-0326">Glycosidase</keyword>
<dbReference type="InterPro" id="IPR055240">
    <property type="entry name" value="CBM13-like"/>
</dbReference>
<dbReference type="PROSITE" id="PS51175">
    <property type="entry name" value="CBM6"/>
    <property type="match status" value="1"/>
</dbReference>
<evidence type="ECO:0000256" key="2">
    <source>
        <dbReference type="ARBA" id="ARBA00022801"/>
    </source>
</evidence>
<dbReference type="CDD" id="cd04081">
    <property type="entry name" value="CBM35_galactosidase-like"/>
    <property type="match status" value="1"/>
</dbReference>
<organism evidence="7 8">
    <name type="scientific">Rhynchosporium graminicola</name>
    <dbReference type="NCBI Taxonomy" id="2792576"/>
    <lineage>
        <taxon>Eukaryota</taxon>
        <taxon>Fungi</taxon>
        <taxon>Dikarya</taxon>
        <taxon>Ascomycota</taxon>
        <taxon>Pezizomycotina</taxon>
        <taxon>Leotiomycetes</taxon>
        <taxon>Helotiales</taxon>
        <taxon>Ploettnerulaceae</taxon>
        <taxon>Rhynchosporium</taxon>
    </lineage>
</organism>
<keyword evidence="5" id="KW-0732">Signal</keyword>
<dbReference type="Gene3D" id="2.115.10.20">
    <property type="entry name" value="Glycosyl hydrolase domain, family 43"/>
    <property type="match status" value="1"/>
</dbReference>
<dbReference type="InterPro" id="IPR008979">
    <property type="entry name" value="Galactose-bd-like_sf"/>
</dbReference>
<dbReference type="PANTHER" id="PTHR22925">
    <property type="entry name" value="GLYCOSYL HYDROLASE 43 FAMILY MEMBER"/>
    <property type="match status" value="1"/>
</dbReference>
<dbReference type="GO" id="GO:0005975">
    <property type="term" value="P:carbohydrate metabolic process"/>
    <property type="evidence" value="ECO:0007669"/>
    <property type="project" value="InterPro"/>
</dbReference>
<evidence type="ECO:0000259" key="6">
    <source>
        <dbReference type="PROSITE" id="PS51175"/>
    </source>
</evidence>
<dbReference type="Proteomes" id="UP000178129">
    <property type="component" value="Unassembled WGS sequence"/>
</dbReference>
<accession>A0A1E1LM86</accession>
<keyword evidence="2 4" id="KW-0378">Hydrolase</keyword>
<dbReference type="Pfam" id="PF22704">
    <property type="entry name" value="CBM13-like"/>
    <property type="match status" value="1"/>
</dbReference>
<feature type="signal peptide" evidence="5">
    <location>
        <begin position="1"/>
        <end position="20"/>
    </location>
</feature>
<dbReference type="EMBL" id="FJUW01000062">
    <property type="protein sequence ID" value="CZT11613.1"/>
    <property type="molecule type" value="Genomic_DNA"/>
</dbReference>
<dbReference type="Gene3D" id="2.60.120.260">
    <property type="entry name" value="Galactose-binding domain-like"/>
    <property type="match status" value="1"/>
</dbReference>
<gene>
    <name evidence="7" type="ORF">RCO7_03775</name>
</gene>
<reference evidence="8" key="1">
    <citation type="submission" date="2016-03" db="EMBL/GenBank/DDBJ databases">
        <authorList>
            <person name="Ploux O."/>
        </authorList>
    </citation>
    <scope>NUCLEOTIDE SEQUENCE [LARGE SCALE GENOMIC DNA]</scope>
    <source>
        <strain evidence="8">UK7</strain>
    </source>
</reference>
<dbReference type="STRING" id="914237.A0A1E1LM86"/>
<evidence type="ECO:0000313" key="7">
    <source>
        <dbReference type="EMBL" id="CZT11613.1"/>
    </source>
</evidence>
<keyword evidence="8" id="KW-1185">Reference proteome</keyword>
<feature type="chain" id="PRO_5009447242" evidence="5">
    <location>
        <begin position="21"/>
        <end position="452"/>
    </location>
</feature>
<comment type="similarity">
    <text evidence="1 4">Belongs to the glycosyl hydrolase 43 family.</text>
</comment>
<evidence type="ECO:0000256" key="1">
    <source>
        <dbReference type="ARBA" id="ARBA00009865"/>
    </source>
</evidence>
<evidence type="ECO:0000313" key="8">
    <source>
        <dbReference type="Proteomes" id="UP000178129"/>
    </source>
</evidence>
<dbReference type="InterPro" id="IPR023296">
    <property type="entry name" value="Glyco_hydro_beta-prop_sf"/>
</dbReference>
<evidence type="ECO:0000256" key="3">
    <source>
        <dbReference type="ARBA" id="ARBA00023295"/>
    </source>
</evidence>
<feature type="domain" description="CBM6" evidence="6">
    <location>
        <begin position="325"/>
        <end position="450"/>
    </location>
</feature>
<dbReference type="PANTHER" id="PTHR22925:SF3">
    <property type="entry name" value="GLYCOSYL HYDROLASE FAMILY PROTEIN 43"/>
    <property type="match status" value="1"/>
</dbReference>
<dbReference type="InterPro" id="IPR005084">
    <property type="entry name" value="CBM6"/>
</dbReference>
<protein>
    <submittedName>
        <fullName evidence="7">Related to glycosyl hydrolase family 43 protein</fullName>
    </submittedName>
</protein>
<evidence type="ECO:0000256" key="5">
    <source>
        <dbReference type="SAM" id="SignalP"/>
    </source>
</evidence>
<proteinExistence type="inferred from homology"/>
<dbReference type="InParanoid" id="A0A1E1LM86"/>
<name>A0A1E1LM86_9HELO</name>
<dbReference type="CDD" id="cd18821">
    <property type="entry name" value="GH43_Pc3Gal43A-like"/>
    <property type="match status" value="1"/>
</dbReference>
<evidence type="ECO:0000256" key="4">
    <source>
        <dbReference type="RuleBase" id="RU361187"/>
    </source>
</evidence>